<dbReference type="Proteomes" id="UP000294958">
    <property type="component" value="Unassembled WGS sequence"/>
</dbReference>
<keyword evidence="2" id="KW-0813">Transport</keyword>
<dbReference type="InterPro" id="IPR004682">
    <property type="entry name" value="TRAP_DctP"/>
</dbReference>
<dbReference type="AlphaFoldDB" id="A0A011UTW1"/>
<evidence type="ECO:0000313" key="7">
    <source>
        <dbReference type="Proteomes" id="UP000019849"/>
    </source>
</evidence>
<organism evidence="5 7">
    <name type="scientific">Aquamicrobium defluvii</name>
    <dbReference type="NCBI Taxonomy" id="69279"/>
    <lineage>
        <taxon>Bacteria</taxon>
        <taxon>Pseudomonadati</taxon>
        <taxon>Pseudomonadota</taxon>
        <taxon>Alphaproteobacteria</taxon>
        <taxon>Hyphomicrobiales</taxon>
        <taxon>Phyllobacteriaceae</taxon>
        <taxon>Aquamicrobium</taxon>
    </lineage>
</organism>
<evidence type="ECO:0000313" key="6">
    <source>
        <dbReference type="EMBL" id="TDR36159.1"/>
    </source>
</evidence>
<dbReference type="GO" id="GO:0055085">
    <property type="term" value="P:transmembrane transport"/>
    <property type="evidence" value="ECO:0007669"/>
    <property type="project" value="InterPro"/>
</dbReference>
<evidence type="ECO:0000256" key="3">
    <source>
        <dbReference type="ARBA" id="ARBA00022729"/>
    </source>
</evidence>
<reference evidence="5 7" key="1">
    <citation type="submission" date="2014-02" db="EMBL/GenBank/DDBJ databases">
        <title>Aquamicrobium defluvii Genome sequencing.</title>
        <authorList>
            <person name="Wang X."/>
        </authorList>
    </citation>
    <scope>NUCLEOTIDE SEQUENCE [LARGE SCALE GENOMIC DNA]</scope>
    <source>
        <strain evidence="5 7">W13Z1</strain>
    </source>
</reference>
<comment type="caution">
    <text evidence="5">The sequence shown here is derived from an EMBL/GenBank/DDBJ whole genome shotgun (WGS) entry which is preliminary data.</text>
</comment>
<dbReference type="HOGENOM" id="CLU_036176_1_1_5"/>
<evidence type="ECO:0000256" key="2">
    <source>
        <dbReference type="ARBA" id="ARBA00022448"/>
    </source>
</evidence>
<evidence type="ECO:0000313" key="8">
    <source>
        <dbReference type="Proteomes" id="UP000294958"/>
    </source>
</evidence>
<feature type="chain" id="PRO_5044537858" evidence="4">
    <location>
        <begin position="28"/>
        <end position="331"/>
    </location>
</feature>
<evidence type="ECO:0000256" key="4">
    <source>
        <dbReference type="SAM" id="SignalP"/>
    </source>
</evidence>
<dbReference type="OrthoDB" id="9803763at2"/>
<dbReference type="RefSeq" id="WP_035024743.1">
    <property type="nucleotide sequence ID" value="NZ_KK073881.1"/>
</dbReference>
<dbReference type="Gene3D" id="3.40.190.170">
    <property type="entry name" value="Bacterial extracellular solute-binding protein, family 7"/>
    <property type="match status" value="1"/>
</dbReference>
<dbReference type="eggNOG" id="COG1638">
    <property type="taxonomic scope" value="Bacteria"/>
</dbReference>
<keyword evidence="3 4" id="KW-0732">Signal</keyword>
<dbReference type="GO" id="GO:0030288">
    <property type="term" value="C:outer membrane-bounded periplasmic space"/>
    <property type="evidence" value="ECO:0007669"/>
    <property type="project" value="InterPro"/>
</dbReference>
<evidence type="ECO:0000256" key="1">
    <source>
        <dbReference type="ARBA" id="ARBA00009023"/>
    </source>
</evidence>
<dbReference type="STRING" id="69279.BG36_21985"/>
<dbReference type="CDD" id="cd13603">
    <property type="entry name" value="PBP2_TRAP_Siap_TeaA_like"/>
    <property type="match status" value="1"/>
</dbReference>
<dbReference type="EMBL" id="SNZF01000006">
    <property type="protein sequence ID" value="TDR36159.1"/>
    <property type="molecule type" value="Genomic_DNA"/>
</dbReference>
<gene>
    <name evidence="5" type="ORF">BG36_21985</name>
    <name evidence="6" type="ORF">DES43_10658</name>
</gene>
<dbReference type="EMBL" id="JENY01000007">
    <property type="protein sequence ID" value="EXL09323.1"/>
    <property type="molecule type" value="Genomic_DNA"/>
</dbReference>
<dbReference type="InterPro" id="IPR038404">
    <property type="entry name" value="TRAP_DctP_sf"/>
</dbReference>
<name>A0A011UTW1_9HYPH</name>
<protein>
    <submittedName>
        <fullName evidence="5">ABC transporter substrate-binding protein</fullName>
    </submittedName>
    <submittedName>
        <fullName evidence="6">Tripartite ATP-independent transporter DctP family solute receptor</fullName>
    </submittedName>
</protein>
<feature type="signal peptide" evidence="4">
    <location>
        <begin position="1"/>
        <end position="27"/>
    </location>
</feature>
<comment type="similarity">
    <text evidence="1">Belongs to the bacterial solute-binding protein 7 family.</text>
</comment>
<dbReference type="PATRIC" id="fig|69279.3.peg.1315"/>
<dbReference type="Proteomes" id="UP000019849">
    <property type="component" value="Unassembled WGS sequence"/>
</dbReference>
<evidence type="ECO:0000313" key="5">
    <source>
        <dbReference type="EMBL" id="EXL09323.1"/>
    </source>
</evidence>
<dbReference type="InterPro" id="IPR018389">
    <property type="entry name" value="DctP_fam"/>
</dbReference>
<keyword evidence="6" id="KW-0675">Receptor</keyword>
<dbReference type="PANTHER" id="PTHR33376:SF7">
    <property type="entry name" value="C4-DICARBOXYLATE-BINDING PROTEIN DCTB"/>
    <property type="match status" value="1"/>
</dbReference>
<accession>A0A011UTW1</accession>
<dbReference type="Pfam" id="PF03480">
    <property type="entry name" value="DctP"/>
    <property type="match status" value="1"/>
</dbReference>
<sequence length="331" mass="35815">MRTDRRAFLARLAAMPFAIPALKRAHAATPIVAASLLGDDKPETLVWTHIKETVERELPGRFAFNIVPNAALGGEKEVAEGIRLGSIQASLSTLSNLSTWVPETQLFDLPFLFRDAARLQASLEGACGGDLGEKLAEQGIVAPAFINYGARHLLAREPLLSPDQVKGKRIRVIQSPLHAQLWESFGAHPIALPITETYNALSTGHVDAMDLTISAYAGFRLYEVVPHVTLTGHIHAAGAVIFSGRFWKGLDEESRSVLQKAATEGARHFNTLMAADEKTSMKAASESGASFHEVTDRAAWEAPARKVWESFAGRLGGMARIEAVQKNTCGS</sequence>
<dbReference type="PANTHER" id="PTHR33376">
    <property type="match status" value="1"/>
</dbReference>
<dbReference type="NCBIfam" id="NF037995">
    <property type="entry name" value="TRAP_S1"/>
    <property type="match status" value="1"/>
</dbReference>
<reference evidence="6 8" key="2">
    <citation type="submission" date="2019-03" db="EMBL/GenBank/DDBJ databases">
        <title>Genomic Encyclopedia of Type Strains, Phase IV (KMG-IV): sequencing the most valuable type-strain genomes for metagenomic binning, comparative biology and taxonomic classification.</title>
        <authorList>
            <person name="Goeker M."/>
        </authorList>
    </citation>
    <scope>NUCLEOTIDE SEQUENCE [LARGE SCALE GENOMIC DNA]</scope>
    <source>
        <strain evidence="6 8">DSM 11603</strain>
    </source>
</reference>
<dbReference type="PIRSF" id="PIRSF006470">
    <property type="entry name" value="DctB"/>
    <property type="match status" value="1"/>
</dbReference>
<proteinExistence type="inferred from homology"/>
<keyword evidence="8" id="KW-1185">Reference proteome</keyword>